<name>A0A485K2R7_9STRA</name>
<accession>A0A485K2R7</accession>
<dbReference type="OrthoDB" id="68126at2759"/>
<dbReference type="Proteomes" id="UP000332933">
    <property type="component" value="Unassembled WGS sequence"/>
</dbReference>
<organism evidence="3 4">
    <name type="scientific">Aphanomyces stellatus</name>
    <dbReference type="NCBI Taxonomy" id="120398"/>
    <lineage>
        <taxon>Eukaryota</taxon>
        <taxon>Sar</taxon>
        <taxon>Stramenopiles</taxon>
        <taxon>Oomycota</taxon>
        <taxon>Saprolegniomycetes</taxon>
        <taxon>Saprolegniales</taxon>
        <taxon>Verrucalvaceae</taxon>
        <taxon>Aphanomyces</taxon>
    </lineage>
</organism>
<dbReference type="EMBL" id="CAADRA010000025">
    <property type="protein sequence ID" value="VFT77712.1"/>
    <property type="molecule type" value="Genomic_DNA"/>
</dbReference>
<dbReference type="InterPro" id="IPR052727">
    <property type="entry name" value="Rab4/Rab5_effector"/>
</dbReference>
<dbReference type="EMBL" id="VJMH01000025">
    <property type="protein sequence ID" value="KAF0720188.1"/>
    <property type="molecule type" value="Genomic_DNA"/>
</dbReference>
<evidence type="ECO:0000313" key="2">
    <source>
        <dbReference type="EMBL" id="KAF0720188.1"/>
    </source>
</evidence>
<dbReference type="InterPro" id="IPR002913">
    <property type="entry name" value="START_lipid-bd_dom"/>
</dbReference>
<evidence type="ECO:0000313" key="3">
    <source>
        <dbReference type="EMBL" id="VFT77712.1"/>
    </source>
</evidence>
<protein>
    <submittedName>
        <fullName evidence="3">Aste57867_487 protein</fullName>
    </submittedName>
</protein>
<reference evidence="2" key="2">
    <citation type="submission" date="2019-06" db="EMBL/GenBank/DDBJ databases">
        <title>Genomics analysis of Aphanomyces spp. identifies a new class of oomycete effector associated with host adaptation.</title>
        <authorList>
            <person name="Gaulin E."/>
        </authorList>
    </citation>
    <scope>NUCLEOTIDE SEQUENCE</scope>
    <source>
        <strain evidence="2">CBS 578.67</strain>
    </source>
</reference>
<keyword evidence="4" id="KW-1185">Reference proteome</keyword>
<evidence type="ECO:0000259" key="1">
    <source>
        <dbReference type="Pfam" id="PF01852"/>
    </source>
</evidence>
<sequence>MALSTMSAASTRPLLDAAVWTSVERAHLRATATNAFESLLHAVKLLGPDGTMLDGASPRKRARQQCTRLVLPGDVNDVAAFYLDAIESPAAYCDQLKYDDTELLHVLKPRTVDAPQRFMCLRWCRVAAPLFCHSRDVCVVETMDAFVDERGRRGWALCFHSVEHPSCPDFKTRHNLVRSTVTHSGYVALESDTPGVVDFYALLDWDFRGQLPHWTRKLALAKRLQATEKLSQHMQRRCVESHQRQVRRPLVSPIKPAAHHRGSVAHRLARMTTTSFQSSHLTISTSPSTTMCPLLDDDDDDEHDDDGQLVDLGGMLDPFHVPATCGLCHHALHNAKYYPCQTCDQTVCANCARPWGGVTALNELQMNLKVCLSCDDESQATPHRRGHRTTIQRQRTSLREAVAAQKQHASSSDLLDLSYLAYSMKIDAANRATITE</sequence>
<evidence type="ECO:0000313" key="4">
    <source>
        <dbReference type="Proteomes" id="UP000332933"/>
    </source>
</evidence>
<dbReference type="Gene3D" id="3.30.530.20">
    <property type="match status" value="1"/>
</dbReference>
<dbReference type="PANTHER" id="PTHR13510">
    <property type="entry name" value="FYVE-FINGER-CONTAINING RAB5 EFFECTOR PROTEIN RABENOSYN-5-RELATED"/>
    <property type="match status" value="1"/>
</dbReference>
<dbReference type="GO" id="GO:0008289">
    <property type="term" value="F:lipid binding"/>
    <property type="evidence" value="ECO:0007669"/>
    <property type="project" value="InterPro"/>
</dbReference>
<gene>
    <name evidence="3" type="primary">Aste57867_487</name>
    <name evidence="2" type="ORF">As57867_000486</name>
    <name evidence="3" type="ORF">ASTE57867_487</name>
</gene>
<dbReference type="InterPro" id="IPR023393">
    <property type="entry name" value="START-like_dom_sf"/>
</dbReference>
<dbReference type="AlphaFoldDB" id="A0A485K2R7"/>
<reference evidence="3 4" key="1">
    <citation type="submission" date="2019-03" db="EMBL/GenBank/DDBJ databases">
        <authorList>
            <person name="Gaulin E."/>
            <person name="Dumas B."/>
        </authorList>
    </citation>
    <scope>NUCLEOTIDE SEQUENCE [LARGE SCALE GENOMIC DNA]</scope>
    <source>
        <strain evidence="3">CBS 568.67</strain>
    </source>
</reference>
<dbReference type="PANTHER" id="PTHR13510:SF44">
    <property type="entry name" value="RABENOSYN-5"/>
    <property type="match status" value="1"/>
</dbReference>
<proteinExistence type="predicted"/>
<feature type="domain" description="START" evidence="1">
    <location>
        <begin position="134"/>
        <end position="236"/>
    </location>
</feature>
<dbReference type="Pfam" id="PF01852">
    <property type="entry name" value="START"/>
    <property type="match status" value="1"/>
</dbReference>
<dbReference type="SUPFAM" id="SSF55961">
    <property type="entry name" value="Bet v1-like"/>
    <property type="match status" value="1"/>
</dbReference>